<reference evidence="2" key="2">
    <citation type="journal article" date="2020" name="Nat. Commun.">
        <title>Large-scale genome sequencing of mycorrhizal fungi provides insights into the early evolution of symbiotic traits.</title>
        <authorList>
            <person name="Miyauchi S."/>
            <person name="Kiss E."/>
            <person name="Kuo A."/>
            <person name="Drula E."/>
            <person name="Kohler A."/>
            <person name="Sanchez-Garcia M."/>
            <person name="Morin E."/>
            <person name="Andreopoulos B."/>
            <person name="Barry K.W."/>
            <person name="Bonito G."/>
            <person name="Buee M."/>
            <person name="Carver A."/>
            <person name="Chen C."/>
            <person name="Cichocki N."/>
            <person name="Clum A."/>
            <person name="Culley D."/>
            <person name="Crous P.W."/>
            <person name="Fauchery L."/>
            <person name="Girlanda M."/>
            <person name="Hayes R.D."/>
            <person name="Keri Z."/>
            <person name="LaButti K."/>
            <person name="Lipzen A."/>
            <person name="Lombard V."/>
            <person name="Magnuson J."/>
            <person name="Maillard F."/>
            <person name="Murat C."/>
            <person name="Nolan M."/>
            <person name="Ohm R.A."/>
            <person name="Pangilinan J."/>
            <person name="Pereira M.F."/>
            <person name="Perotto S."/>
            <person name="Peter M."/>
            <person name="Pfister S."/>
            <person name="Riley R."/>
            <person name="Sitrit Y."/>
            <person name="Stielow J.B."/>
            <person name="Szollosi G."/>
            <person name="Zifcakova L."/>
            <person name="Stursova M."/>
            <person name="Spatafora J.W."/>
            <person name="Tedersoo L."/>
            <person name="Vaario L.M."/>
            <person name="Yamada A."/>
            <person name="Yan M."/>
            <person name="Wang P."/>
            <person name="Xu J."/>
            <person name="Bruns T."/>
            <person name="Baldrian P."/>
            <person name="Vilgalys R."/>
            <person name="Dunand C."/>
            <person name="Henrissat B."/>
            <person name="Grigoriev I.V."/>
            <person name="Hibbett D."/>
            <person name="Nagy L.G."/>
            <person name="Martin F.M."/>
        </authorList>
    </citation>
    <scope>NUCLEOTIDE SEQUENCE</scope>
    <source>
        <strain evidence="2">Prilba</strain>
    </source>
</reference>
<evidence type="ECO:0000256" key="1">
    <source>
        <dbReference type="SAM" id="MobiDB-lite"/>
    </source>
</evidence>
<dbReference type="OrthoDB" id="3212501at2759"/>
<protein>
    <submittedName>
        <fullName evidence="2">Uncharacterized protein</fullName>
    </submittedName>
</protein>
<sequence>MEKVVRHDDLWTSLQENLWNTQKSDSPTPEKLRVFEDCCTVLDIAFSVLEDSHQVDWSAPEFESLAEHFESFITYCSQVMGRATSFRVGIIRARICKVLLAQFSNDKSFRSEWDVASLSRLIYTLGLDKKEDAEFWDSHANGGHIGAEFTAKAREMIDITARDGPLLIFCQLGRLAAMAVPINQSGLESEDIGKVWELQRKGIENTRLPLNRASGAVWEALGQLRKQVDDLRDNNTGKDNEILQRLLRMIDDVYNPRSSGSVGPAQSEPAEDQGTSVVVNPTLPSGESRAATRHFSFASDSTAVTGGRFSSTLTSEGEGGFGESSGNNVLDRERKTRVRSPSPQRYVSGSHGVSSRYLTVQGTPSHGVGITDRSIGTFPSTIYPPYMGDARQRRPTRRIDSGFSATRQRQSLVTRAGTSGLFTSRRDVPTVLLNPMIPAISPIVYGSLDPGGEGKSGAAPIFEKE</sequence>
<keyword evidence="3" id="KW-1185">Reference proteome</keyword>
<dbReference type="EMBL" id="WHVB01000033">
    <property type="protein sequence ID" value="KAF8468065.1"/>
    <property type="molecule type" value="Genomic_DNA"/>
</dbReference>
<feature type="region of interest" description="Disordered" evidence="1">
    <location>
        <begin position="257"/>
        <end position="289"/>
    </location>
</feature>
<name>A0A9P5JXV5_9AGAM</name>
<feature type="compositionally biased region" description="Polar residues" evidence="1">
    <location>
        <begin position="273"/>
        <end position="285"/>
    </location>
</feature>
<feature type="region of interest" description="Disordered" evidence="1">
    <location>
        <begin position="309"/>
        <end position="351"/>
    </location>
</feature>
<evidence type="ECO:0000313" key="3">
    <source>
        <dbReference type="Proteomes" id="UP000759537"/>
    </source>
</evidence>
<dbReference type="Proteomes" id="UP000759537">
    <property type="component" value="Unassembled WGS sequence"/>
</dbReference>
<dbReference type="AlphaFoldDB" id="A0A9P5JXV5"/>
<evidence type="ECO:0000313" key="2">
    <source>
        <dbReference type="EMBL" id="KAF8468065.1"/>
    </source>
</evidence>
<comment type="caution">
    <text evidence="2">The sequence shown here is derived from an EMBL/GenBank/DDBJ whole genome shotgun (WGS) entry which is preliminary data.</text>
</comment>
<organism evidence="2 3">
    <name type="scientific">Russula ochroleuca</name>
    <dbReference type="NCBI Taxonomy" id="152965"/>
    <lineage>
        <taxon>Eukaryota</taxon>
        <taxon>Fungi</taxon>
        <taxon>Dikarya</taxon>
        <taxon>Basidiomycota</taxon>
        <taxon>Agaricomycotina</taxon>
        <taxon>Agaricomycetes</taxon>
        <taxon>Russulales</taxon>
        <taxon>Russulaceae</taxon>
        <taxon>Russula</taxon>
    </lineage>
</organism>
<gene>
    <name evidence="2" type="ORF">DFH94DRAFT_776896</name>
</gene>
<feature type="compositionally biased region" description="Polar residues" evidence="1">
    <location>
        <begin position="339"/>
        <end position="351"/>
    </location>
</feature>
<proteinExistence type="predicted"/>
<reference evidence="2" key="1">
    <citation type="submission" date="2019-10" db="EMBL/GenBank/DDBJ databases">
        <authorList>
            <consortium name="DOE Joint Genome Institute"/>
            <person name="Kuo A."/>
            <person name="Miyauchi S."/>
            <person name="Kiss E."/>
            <person name="Drula E."/>
            <person name="Kohler A."/>
            <person name="Sanchez-Garcia M."/>
            <person name="Andreopoulos B."/>
            <person name="Barry K.W."/>
            <person name="Bonito G."/>
            <person name="Buee M."/>
            <person name="Carver A."/>
            <person name="Chen C."/>
            <person name="Cichocki N."/>
            <person name="Clum A."/>
            <person name="Culley D."/>
            <person name="Crous P.W."/>
            <person name="Fauchery L."/>
            <person name="Girlanda M."/>
            <person name="Hayes R."/>
            <person name="Keri Z."/>
            <person name="LaButti K."/>
            <person name="Lipzen A."/>
            <person name="Lombard V."/>
            <person name="Magnuson J."/>
            <person name="Maillard F."/>
            <person name="Morin E."/>
            <person name="Murat C."/>
            <person name="Nolan M."/>
            <person name="Ohm R."/>
            <person name="Pangilinan J."/>
            <person name="Pereira M."/>
            <person name="Perotto S."/>
            <person name="Peter M."/>
            <person name="Riley R."/>
            <person name="Sitrit Y."/>
            <person name="Stielow B."/>
            <person name="Szollosi G."/>
            <person name="Zifcakova L."/>
            <person name="Stursova M."/>
            <person name="Spatafora J.W."/>
            <person name="Tedersoo L."/>
            <person name="Vaario L.-M."/>
            <person name="Yamada A."/>
            <person name="Yan M."/>
            <person name="Wang P."/>
            <person name="Xu J."/>
            <person name="Bruns T."/>
            <person name="Baldrian P."/>
            <person name="Vilgalys R."/>
            <person name="Henrissat B."/>
            <person name="Grigoriev I.V."/>
            <person name="Hibbett D."/>
            <person name="Nagy L.G."/>
            <person name="Martin F.M."/>
        </authorList>
    </citation>
    <scope>NUCLEOTIDE SEQUENCE</scope>
    <source>
        <strain evidence="2">Prilba</strain>
    </source>
</reference>
<accession>A0A9P5JXV5</accession>